<evidence type="ECO:0000256" key="3">
    <source>
        <dbReference type="ARBA" id="ARBA00022840"/>
    </source>
</evidence>
<dbReference type="PIRSF" id="PIRSF017901">
    <property type="entry name" value="GCL"/>
    <property type="match status" value="1"/>
</dbReference>
<protein>
    <recommendedName>
        <fullName evidence="5">Glutamate--cysteine ligase</fullName>
        <ecNumber evidence="5">6.3.2.2</ecNumber>
    </recommendedName>
</protein>
<comment type="function">
    <text evidence="5">Catalyzes the synthesis of gamma-glutamylcysteine (gamma-GC).</text>
</comment>
<dbReference type="PANTHER" id="PTHR34378">
    <property type="entry name" value="GLUTAMATE--CYSTEINE LIGASE, CHLOROPLASTIC"/>
    <property type="match status" value="1"/>
</dbReference>
<name>A0A8J3QIN0_9ACTN</name>
<comment type="similarity">
    <text evidence="5">Belongs to the glutamate--cysteine ligase type 2 family. EgtA subfamily.</text>
</comment>
<dbReference type="GO" id="GO:0005524">
    <property type="term" value="F:ATP binding"/>
    <property type="evidence" value="ECO:0007669"/>
    <property type="project" value="UniProtKB-UniRule"/>
</dbReference>
<dbReference type="PANTHER" id="PTHR34378:SF1">
    <property type="entry name" value="GLUTAMATE--CYSTEINE LIGASE, CHLOROPLASTIC"/>
    <property type="match status" value="1"/>
</dbReference>
<dbReference type="SUPFAM" id="SSF55931">
    <property type="entry name" value="Glutamine synthetase/guanido kinase"/>
    <property type="match status" value="1"/>
</dbReference>
<dbReference type="Pfam" id="PF04107">
    <property type="entry name" value="GCS2"/>
    <property type="match status" value="1"/>
</dbReference>
<sequence>MVRVKLNKIFCGSPGPGRIGTEVELAPLDPVTGQVIGYGGARGLAAFLTLCAGEFDAKPLVERDSMVGLALPDGSKISLENGGAVEFSSPPMPRLSELTSLLGDALKRLAAIADELGFALVPGANLPFTKIQDIFWVPNARGQILREHFAHQGPQSAYGPEVMALTTSTQATFDYDSPDDLMDKVRALSAVSTIAAALFVNSPLAGGKPTGYLSERMRYWAAIDPERTGPLPAGLDPHSTLDDLIAWAVKVPMLYSKSPDGHAQSVHRPFSELAGQASEEDWFAHLSQIWTDVRVRQTIEARSLDGPPAGAIAAVPAFWTGLVYSTQARLAARELAGPATIADHRAAWKDIARRGLEAHWLGHPIRPIATELLTIAETGLREVEPDALPLLEPLREILQSGQTFAERTLAHWHGDPASYIATARLH</sequence>
<dbReference type="GO" id="GO:0006750">
    <property type="term" value="P:glutathione biosynthetic process"/>
    <property type="evidence" value="ECO:0007669"/>
    <property type="project" value="UniProtKB-UniRule"/>
</dbReference>
<organism evidence="6 7">
    <name type="scientific">Rhizocola hellebori</name>
    <dbReference type="NCBI Taxonomy" id="1392758"/>
    <lineage>
        <taxon>Bacteria</taxon>
        <taxon>Bacillati</taxon>
        <taxon>Actinomycetota</taxon>
        <taxon>Actinomycetes</taxon>
        <taxon>Micromonosporales</taxon>
        <taxon>Micromonosporaceae</taxon>
        <taxon>Rhizocola</taxon>
    </lineage>
</organism>
<comment type="catalytic activity">
    <reaction evidence="4 5">
        <text>L-cysteine + L-glutamate + ATP = gamma-L-glutamyl-L-cysteine + ADP + phosphate + H(+)</text>
        <dbReference type="Rhea" id="RHEA:13285"/>
        <dbReference type="ChEBI" id="CHEBI:15378"/>
        <dbReference type="ChEBI" id="CHEBI:29985"/>
        <dbReference type="ChEBI" id="CHEBI:30616"/>
        <dbReference type="ChEBI" id="CHEBI:35235"/>
        <dbReference type="ChEBI" id="CHEBI:43474"/>
        <dbReference type="ChEBI" id="CHEBI:58173"/>
        <dbReference type="ChEBI" id="CHEBI:456216"/>
        <dbReference type="EC" id="6.3.2.2"/>
    </reaction>
</comment>
<dbReference type="Proteomes" id="UP000612899">
    <property type="component" value="Unassembled WGS sequence"/>
</dbReference>
<keyword evidence="7" id="KW-1185">Reference proteome</keyword>
<keyword evidence="3 5" id="KW-0067">ATP-binding</keyword>
<accession>A0A8J3QIN0</accession>
<comment type="caution">
    <text evidence="6">The sequence shown here is derived from an EMBL/GenBank/DDBJ whole genome shotgun (WGS) entry which is preliminary data.</text>
</comment>
<dbReference type="InterPro" id="IPR006336">
    <property type="entry name" value="GCS2"/>
</dbReference>
<evidence type="ECO:0000313" key="7">
    <source>
        <dbReference type="Proteomes" id="UP000612899"/>
    </source>
</evidence>
<evidence type="ECO:0000256" key="4">
    <source>
        <dbReference type="ARBA" id="ARBA00048819"/>
    </source>
</evidence>
<dbReference type="EC" id="6.3.2.2" evidence="5"/>
<keyword evidence="1 5" id="KW-0436">Ligase</keyword>
<dbReference type="AlphaFoldDB" id="A0A8J3QIN0"/>
<gene>
    <name evidence="6" type="primary">gshA_2</name>
    <name evidence="6" type="ORF">Rhe02_79880</name>
</gene>
<dbReference type="InterPro" id="IPR035434">
    <property type="entry name" value="GCL_bact_plant"/>
</dbReference>
<proteinExistence type="inferred from homology"/>
<dbReference type="GO" id="GO:0004357">
    <property type="term" value="F:glutamate-cysteine ligase activity"/>
    <property type="evidence" value="ECO:0007669"/>
    <property type="project" value="UniProtKB-UniRule"/>
</dbReference>
<reference evidence="6" key="1">
    <citation type="submission" date="2021-01" db="EMBL/GenBank/DDBJ databases">
        <title>Whole genome shotgun sequence of Rhizocola hellebori NBRC 109834.</title>
        <authorList>
            <person name="Komaki H."/>
            <person name="Tamura T."/>
        </authorList>
    </citation>
    <scope>NUCLEOTIDE SEQUENCE</scope>
    <source>
        <strain evidence="6">NBRC 109834</strain>
    </source>
</reference>
<dbReference type="EMBL" id="BONY01000079">
    <property type="protein sequence ID" value="GIH09921.1"/>
    <property type="molecule type" value="Genomic_DNA"/>
</dbReference>
<keyword evidence="2 5" id="KW-0547">Nucleotide-binding</keyword>
<evidence type="ECO:0000256" key="2">
    <source>
        <dbReference type="ARBA" id="ARBA00022741"/>
    </source>
</evidence>
<dbReference type="InterPro" id="IPR014746">
    <property type="entry name" value="Gln_synth/guanido_kin_cat_dom"/>
</dbReference>
<evidence type="ECO:0000256" key="5">
    <source>
        <dbReference type="PIRNR" id="PIRNR017901"/>
    </source>
</evidence>
<evidence type="ECO:0000256" key="1">
    <source>
        <dbReference type="ARBA" id="ARBA00022598"/>
    </source>
</evidence>
<dbReference type="Gene3D" id="3.30.590.20">
    <property type="match status" value="1"/>
</dbReference>
<evidence type="ECO:0000313" key="6">
    <source>
        <dbReference type="EMBL" id="GIH09921.1"/>
    </source>
</evidence>